<gene>
    <name evidence="4" type="ORF">MLAUSG7_1054</name>
</gene>
<proteinExistence type="inferred from homology"/>
<dbReference type="GO" id="GO:0016787">
    <property type="term" value="F:hydrolase activity"/>
    <property type="evidence" value="ECO:0007669"/>
    <property type="project" value="UniProtKB-KW"/>
</dbReference>
<reference evidence="4 5" key="1">
    <citation type="submission" date="2020-04" db="EMBL/GenBank/DDBJ databases">
        <authorList>
            <consortium name="Genoscope - CEA"/>
            <person name="William W."/>
        </authorList>
    </citation>
    <scope>NUCLEOTIDE SEQUENCE [LARGE SCALE GENOMIC DNA]</scope>
    <source>
        <strain evidence="4 5">SG7</strain>
    </source>
</reference>
<feature type="binding site" evidence="3">
    <location>
        <position position="65"/>
    </location>
    <ligand>
        <name>Mg(2+)</name>
        <dbReference type="ChEBI" id="CHEBI:18420"/>
        <label>1</label>
    </ligand>
</feature>
<keyword evidence="2" id="KW-0378">Hydrolase</keyword>
<evidence type="ECO:0000313" key="5">
    <source>
        <dbReference type="Proteomes" id="UP000679213"/>
    </source>
</evidence>
<sequence>MVENMDKMKDKVFGCVFGAVIGDALGMATEGLKKEEIKKIYGIVDDYVEPKNYLAGKCEKGEWTDDTEQAIFIIKSLNKNGVDIKKFAEYLIKWGNKNPPHIGLTSLKAIKKLKNNDFSGIDSPTCGAAMRVYPIAILYYDNLEKLKEEIIKVSKITHNNKEAIAGSLAIAFFVSSALKDKKDFNLLEECYNFIKEVDENFAKRLLKIKEFNDIDSLYNYFGTGVLTREVVPSAIGTYLLTDNFKEGMIKCINAGGDTDSLASMYGAISGAYFGFKNIPKKWIDNLKNKEFIFNLAKYLYNLKFG</sequence>
<feature type="binding site" evidence="3">
    <location>
        <position position="260"/>
    </location>
    <ligand>
        <name>Mg(2+)</name>
        <dbReference type="ChEBI" id="CHEBI:18420"/>
        <label>1</label>
    </ligand>
</feature>
<keyword evidence="3" id="KW-0479">Metal-binding</keyword>
<feature type="binding site" evidence="3">
    <location>
        <position position="257"/>
    </location>
    <ligand>
        <name>Mg(2+)</name>
        <dbReference type="ChEBI" id="CHEBI:18420"/>
        <label>1</label>
    </ligand>
</feature>
<comment type="similarity">
    <text evidence="1">Belongs to the ADP-ribosylglycohydrolase family.</text>
</comment>
<dbReference type="InterPro" id="IPR036705">
    <property type="entry name" value="Ribosyl_crysJ1_sf"/>
</dbReference>
<evidence type="ECO:0000256" key="2">
    <source>
        <dbReference type="ARBA" id="ARBA00022801"/>
    </source>
</evidence>
<feature type="binding site" evidence="3">
    <location>
        <position position="66"/>
    </location>
    <ligand>
        <name>Mg(2+)</name>
        <dbReference type="ChEBI" id="CHEBI:18420"/>
        <label>1</label>
    </ligand>
</feature>
<dbReference type="PANTHER" id="PTHR16222:SF24">
    <property type="entry name" value="ADP-RIBOSYLHYDROLASE ARH3"/>
    <property type="match status" value="1"/>
</dbReference>
<keyword evidence="3" id="KW-0460">Magnesium</keyword>
<organism evidence="4 5">
    <name type="scientific">Methanocaldococcus lauensis</name>
    <dbReference type="NCBI Taxonomy" id="2546128"/>
    <lineage>
        <taxon>Archaea</taxon>
        <taxon>Methanobacteriati</taxon>
        <taxon>Methanobacteriota</taxon>
        <taxon>Methanomada group</taxon>
        <taxon>Methanococci</taxon>
        <taxon>Methanococcales</taxon>
        <taxon>Methanocaldococcaceae</taxon>
        <taxon>Methanocaldococcus</taxon>
    </lineage>
</organism>
<dbReference type="PANTHER" id="PTHR16222">
    <property type="entry name" value="ADP-RIBOSYLGLYCOHYDROLASE"/>
    <property type="match status" value="1"/>
</dbReference>
<dbReference type="SUPFAM" id="SSF101478">
    <property type="entry name" value="ADP-ribosylglycohydrolase"/>
    <property type="match status" value="1"/>
</dbReference>
<comment type="cofactor">
    <cofactor evidence="3">
        <name>Mg(2+)</name>
        <dbReference type="ChEBI" id="CHEBI:18420"/>
    </cofactor>
    <text evidence="3">Binds 2 magnesium ions per subunit.</text>
</comment>
<dbReference type="EMBL" id="LR792632">
    <property type="protein sequence ID" value="CAB3289098.1"/>
    <property type="molecule type" value="Genomic_DNA"/>
</dbReference>
<dbReference type="Proteomes" id="UP000679213">
    <property type="component" value="Chromosome I"/>
</dbReference>
<dbReference type="InterPro" id="IPR050792">
    <property type="entry name" value="ADP-ribosylglycohydrolase"/>
</dbReference>
<accession>A0A8D6Q0H6</accession>
<dbReference type="GO" id="GO:0046872">
    <property type="term" value="F:metal ion binding"/>
    <property type="evidence" value="ECO:0007669"/>
    <property type="project" value="UniProtKB-KW"/>
</dbReference>
<feature type="binding site" evidence="3">
    <location>
        <position position="259"/>
    </location>
    <ligand>
        <name>Mg(2+)</name>
        <dbReference type="ChEBI" id="CHEBI:18420"/>
        <label>1</label>
    </ligand>
</feature>
<dbReference type="AlphaFoldDB" id="A0A8D6Q0H6"/>
<dbReference type="Pfam" id="PF03747">
    <property type="entry name" value="ADP_ribosyl_GH"/>
    <property type="match status" value="1"/>
</dbReference>
<dbReference type="KEGG" id="mesg:MLAUSG7_1054"/>
<protein>
    <submittedName>
        <fullName evidence="4">ADP-ribosylation/Crystallin J1</fullName>
    </submittedName>
</protein>
<dbReference type="InterPro" id="IPR005502">
    <property type="entry name" value="Ribosyl_crysJ1"/>
</dbReference>
<keyword evidence="5" id="KW-1185">Reference proteome</keyword>
<evidence type="ECO:0000256" key="1">
    <source>
        <dbReference type="ARBA" id="ARBA00010702"/>
    </source>
</evidence>
<evidence type="ECO:0000256" key="3">
    <source>
        <dbReference type="PIRSR" id="PIRSR605502-1"/>
    </source>
</evidence>
<evidence type="ECO:0000313" key="4">
    <source>
        <dbReference type="EMBL" id="CAB3289098.1"/>
    </source>
</evidence>
<name>A0A8D6Q0H6_9EURY</name>
<dbReference type="Gene3D" id="1.10.4080.10">
    <property type="entry name" value="ADP-ribosylation/Crystallin J1"/>
    <property type="match status" value="1"/>
</dbReference>
<feature type="binding site" evidence="3">
    <location>
        <position position="64"/>
    </location>
    <ligand>
        <name>Mg(2+)</name>
        <dbReference type="ChEBI" id="CHEBI:18420"/>
        <label>1</label>
    </ligand>
</feature>